<accession>A0A8T0AHW6</accession>
<dbReference type="GO" id="GO:0003824">
    <property type="term" value="F:catalytic activity"/>
    <property type="evidence" value="ECO:0007669"/>
    <property type="project" value="UniProtKB-KW"/>
</dbReference>
<dbReference type="Gene3D" id="3.10.20.370">
    <property type="match status" value="1"/>
</dbReference>
<dbReference type="FunFam" id="3.10.20.370:FF:000001">
    <property type="entry name" value="Retrovirus-related Pol polyprotein from transposon 17.6-like protein"/>
    <property type="match status" value="1"/>
</dbReference>
<dbReference type="PANTHER" id="PTHR37984">
    <property type="entry name" value="PROTEIN CBG26694"/>
    <property type="match status" value="1"/>
</dbReference>
<comment type="caution">
    <text evidence="3">The sequence shown here is derived from an EMBL/GenBank/DDBJ whole genome shotgun (WGS) entry which is preliminary data.</text>
</comment>
<dbReference type="AlphaFoldDB" id="A0A8T0AHW6"/>
<proteinExistence type="predicted"/>
<keyword evidence="4" id="KW-1185">Reference proteome</keyword>
<feature type="domain" description="Reverse transcriptase/retrotransposon-derived protein RNase H-like" evidence="2">
    <location>
        <begin position="11"/>
        <end position="109"/>
    </location>
</feature>
<dbReference type="InterPro" id="IPR050951">
    <property type="entry name" value="Retrovirus_Pol_polyprotein"/>
</dbReference>
<keyword evidence="1" id="KW-0511">Multifunctional enzyme</keyword>
<feature type="non-terminal residue" evidence="3">
    <location>
        <position position="1"/>
    </location>
</feature>
<name>A0A8T0AHW6_SILME</name>
<dbReference type="InterPro" id="IPR043502">
    <property type="entry name" value="DNA/RNA_pol_sf"/>
</dbReference>
<sequence length="197" mass="22685">QLVGKNVTFDWTKNCELSFNYMKDVVTSAPVVTLPGCNIPFRVYTDASKYAVSAVLAQKKNGLEHVVAYASQALNPTQRRWYTFDRELWAIVWAVREFKHYIGLSSFIIITDHRPLLALRRMAIDDDPTGRRGRWILELDPLNWTIIYKSGHHHKNANALSRHPDVPDWDSMGQGVESMQEVNMPISLLNMCVRKRD</sequence>
<dbReference type="Pfam" id="PF17919">
    <property type="entry name" value="RT_RNaseH_2"/>
    <property type="match status" value="1"/>
</dbReference>
<dbReference type="EMBL" id="JABFDY010000023">
    <property type="protein sequence ID" value="KAF7690286.1"/>
    <property type="molecule type" value="Genomic_DNA"/>
</dbReference>
<dbReference type="PANTHER" id="PTHR37984:SF5">
    <property type="entry name" value="PROTEIN NYNRIN-LIKE"/>
    <property type="match status" value="1"/>
</dbReference>
<evidence type="ECO:0000313" key="3">
    <source>
        <dbReference type="EMBL" id="KAF7690286.1"/>
    </source>
</evidence>
<protein>
    <recommendedName>
        <fullName evidence="2">Reverse transcriptase/retrotransposon-derived protein RNase H-like domain-containing protein</fullName>
    </recommendedName>
</protein>
<dbReference type="InterPro" id="IPR041577">
    <property type="entry name" value="RT_RNaseH_2"/>
</dbReference>
<evidence type="ECO:0000259" key="2">
    <source>
        <dbReference type="Pfam" id="PF17919"/>
    </source>
</evidence>
<organism evidence="3 4">
    <name type="scientific">Silurus meridionalis</name>
    <name type="common">Southern catfish</name>
    <name type="synonym">Silurus soldatovi meridionalis</name>
    <dbReference type="NCBI Taxonomy" id="175797"/>
    <lineage>
        <taxon>Eukaryota</taxon>
        <taxon>Metazoa</taxon>
        <taxon>Chordata</taxon>
        <taxon>Craniata</taxon>
        <taxon>Vertebrata</taxon>
        <taxon>Euteleostomi</taxon>
        <taxon>Actinopterygii</taxon>
        <taxon>Neopterygii</taxon>
        <taxon>Teleostei</taxon>
        <taxon>Ostariophysi</taxon>
        <taxon>Siluriformes</taxon>
        <taxon>Siluridae</taxon>
        <taxon>Silurus</taxon>
    </lineage>
</organism>
<dbReference type="CDD" id="cd09274">
    <property type="entry name" value="RNase_HI_RT_Ty3"/>
    <property type="match status" value="1"/>
</dbReference>
<evidence type="ECO:0000313" key="4">
    <source>
        <dbReference type="Proteomes" id="UP000606274"/>
    </source>
</evidence>
<evidence type="ECO:0000256" key="1">
    <source>
        <dbReference type="ARBA" id="ARBA00023268"/>
    </source>
</evidence>
<reference evidence="3" key="1">
    <citation type="submission" date="2020-08" db="EMBL/GenBank/DDBJ databases">
        <title>Chromosome-level assembly of Southern catfish (Silurus meridionalis) provides insights into visual adaptation to the nocturnal and benthic lifestyles.</title>
        <authorList>
            <person name="Zhang Y."/>
            <person name="Wang D."/>
            <person name="Peng Z."/>
        </authorList>
    </citation>
    <scope>NUCLEOTIDE SEQUENCE</scope>
    <source>
        <strain evidence="3">SWU-2019-XX</strain>
        <tissue evidence="3">Muscle</tissue>
    </source>
</reference>
<gene>
    <name evidence="3" type="ORF">HF521_012090</name>
</gene>
<dbReference type="Proteomes" id="UP000606274">
    <property type="component" value="Unassembled WGS sequence"/>
</dbReference>
<dbReference type="SUPFAM" id="SSF56672">
    <property type="entry name" value="DNA/RNA polymerases"/>
    <property type="match status" value="1"/>
</dbReference>